<dbReference type="CDD" id="cd01437">
    <property type="entry name" value="parp_like"/>
    <property type="match status" value="1"/>
</dbReference>
<reference evidence="12" key="3">
    <citation type="submission" date="2015-02" db="UniProtKB">
        <authorList>
            <consortium name="EnsemblProtists"/>
        </authorList>
    </citation>
    <scope>IDENTIFICATION</scope>
    <source>
        <strain evidence="12">DAOM BR144</strain>
    </source>
</reference>
<dbReference type="OMA" id="SEECHET"/>
<dbReference type="Gene3D" id="3.90.228.10">
    <property type="match status" value="1"/>
</dbReference>
<evidence type="ECO:0000313" key="13">
    <source>
        <dbReference type="Proteomes" id="UP000019132"/>
    </source>
</evidence>
<proteinExistence type="inferred from homology"/>
<accession>K3W577</accession>
<dbReference type="GO" id="GO:0003950">
    <property type="term" value="F:NAD+ poly-ADP-ribosyltransferase activity"/>
    <property type="evidence" value="ECO:0007669"/>
    <property type="project" value="UniProtKB-UniRule"/>
</dbReference>
<dbReference type="PANTHER" id="PTHR10459:SF60">
    <property type="entry name" value="POLY [ADP-RIBOSE] POLYMERASE 2"/>
    <property type="match status" value="1"/>
</dbReference>
<evidence type="ECO:0000259" key="11">
    <source>
        <dbReference type="PROSITE" id="PS51059"/>
    </source>
</evidence>
<feature type="domain" description="PARP catalytic" evidence="11">
    <location>
        <begin position="38"/>
        <end position="265"/>
    </location>
</feature>
<comment type="catalytic activity">
    <reaction evidence="9">
        <text>NAD(+) + (ADP-D-ribosyl)n-acceptor = nicotinamide + (ADP-D-ribosyl)n+1-acceptor + H(+).</text>
        <dbReference type="EC" id="2.4.2.30"/>
    </reaction>
</comment>
<keyword evidence="13" id="KW-1185">Reference proteome</keyword>
<evidence type="ECO:0000313" key="12">
    <source>
        <dbReference type="EnsemblProtists" id="PYU1_T000118"/>
    </source>
</evidence>
<evidence type="ECO:0000256" key="1">
    <source>
        <dbReference type="ARBA" id="ARBA00004123"/>
    </source>
</evidence>
<evidence type="ECO:0000256" key="10">
    <source>
        <dbReference type="RuleBase" id="RU362114"/>
    </source>
</evidence>
<dbReference type="InParanoid" id="K3W577"/>
<dbReference type="STRING" id="431595.K3W577"/>
<evidence type="ECO:0000256" key="8">
    <source>
        <dbReference type="ARBA" id="ARBA00024347"/>
    </source>
</evidence>
<evidence type="ECO:0000256" key="2">
    <source>
        <dbReference type="ARBA" id="ARBA00022676"/>
    </source>
</evidence>
<keyword evidence="3 10" id="KW-0808">Transferase</keyword>
<dbReference type="Proteomes" id="UP000019132">
    <property type="component" value="Unassembled WGS sequence"/>
</dbReference>
<dbReference type="AlphaFoldDB" id="K3W577"/>
<dbReference type="EC" id="2.4.2.-" evidence="10"/>
<comment type="subcellular location">
    <subcellularLocation>
        <location evidence="1">Nucleus</location>
    </subcellularLocation>
</comment>
<sequence>MAEVKLKIDLLEVFADLEISQKLQQEKKKNQADGAAINSLDAQYNIINVKMEPLPESEEEYKIIERYVETTHAPTHVQYKLKISSILKIARPSEELFHDTFQSVNNHKLLWHGSRLSNVVGILSKGLRIAPPEAPSNGYMFGKGIYFADSVSKSANYCWTTPEQPKGVLVLAEVALGTCYKALEAEDLNYQKLKSSRNCDSTHGLGRMAASEECHETMHDGVVVPIGEFMPTEANGELLYNEYIVYRQEQVKLRYIVALDFEYDA</sequence>
<dbReference type="GO" id="GO:0070212">
    <property type="term" value="P:protein poly-ADP-ribosylation"/>
    <property type="evidence" value="ECO:0007669"/>
    <property type="project" value="TreeGrafter"/>
</dbReference>
<dbReference type="eggNOG" id="KOG1037">
    <property type="taxonomic scope" value="Eukaryota"/>
</dbReference>
<dbReference type="InterPro" id="IPR050800">
    <property type="entry name" value="ARTD/PARP"/>
</dbReference>
<dbReference type="HOGENOM" id="CLU_004841_1_3_1"/>
<evidence type="ECO:0000256" key="6">
    <source>
        <dbReference type="ARBA" id="ARBA00023027"/>
    </source>
</evidence>
<organism evidence="12 13">
    <name type="scientific">Globisporangium ultimum (strain ATCC 200006 / CBS 805.95 / DAOM BR144)</name>
    <name type="common">Pythium ultimum</name>
    <dbReference type="NCBI Taxonomy" id="431595"/>
    <lineage>
        <taxon>Eukaryota</taxon>
        <taxon>Sar</taxon>
        <taxon>Stramenopiles</taxon>
        <taxon>Oomycota</taxon>
        <taxon>Peronosporomycetes</taxon>
        <taxon>Pythiales</taxon>
        <taxon>Pythiaceae</taxon>
        <taxon>Globisporangium</taxon>
    </lineage>
</organism>
<reference evidence="13" key="2">
    <citation type="submission" date="2010-04" db="EMBL/GenBank/DDBJ databases">
        <authorList>
            <person name="Buell R."/>
            <person name="Hamilton J."/>
            <person name="Hostetler J."/>
        </authorList>
    </citation>
    <scope>NUCLEOTIDE SEQUENCE [LARGE SCALE GENOMIC DNA]</scope>
    <source>
        <strain evidence="13">DAOM:BR144</strain>
    </source>
</reference>
<keyword evidence="6 10" id="KW-0520">NAD</keyword>
<keyword evidence="5" id="KW-0013">ADP-ribosylation</keyword>
<evidence type="ECO:0000256" key="9">
    <source>
        <dbReference type="ARBA" id="ARBA00033987"/>
    </source>
</evidence>
<evidence type="ECO:0000256" key="5">
    <source>
        <dbReference type="ARBA" id="ARBA00022765"/>
    </source>
</evidence>
<dbReference type="GO" id="GO:0005730">
    <property type="term" value="C:nucleolus"/>
    <property type="evidence" value="ECO:0007669"/>
    <property type="project" value="TreeGrafter"/>
</dbReference>
<dbReference type="EnsemblProtists" id="PYU1_T000118">
    <property type="protein sequence ID" value="PYU1_T000118"/>
    <property type="gene ID" value="PYU1_G000118"/>
</dbReference>
<dbReference type="PROSITE" id="PS51059">
    <property type="entry name" value="PARP_CATALYTIC"/>
    <property type="match status" value="1"/>
</dbReference>
<keyword evidence="2 10" id="KW-0328">Glycosyltransferase</keyword>
<keyword evidence="4" id="KW-0548">Nucleotidyltransferase</keyword>
<protein>
    <recommendedName>
        <fullName evidence="10">Poly [ADP-ribose] polymerase</fullName>
        <shortName evidence="10">PARP</shortName>
        <ecNumber evidence="10">2.4.2.-</ecNumber>
    </recommendedName>
</protein>
<dbReference type="InterPro" id="IPR012317">
    <property type="entry name" value="Poly(ADP-ribose)pol_cat_dom"/>
</dbReference>
<dbReference type="GO" id="GO:0006302">
    <property type="term" value="P:double-strand break repair"/>
    <property type="evidence" value="ECO:0007669"/>
    <property type="project" value="TreeGrafter"/>
</dbReference>
<name>K3W577_GLOUD</name>
<evidence type="ECO:0000256" key="4">
    <source>
        <dbReference type="ARBA" id="ARBA00022695"/>
    </source>
</evidence>
<dbReference type="FunFam" id="3.90.228.10:FF:000002">
    <property type="entry name" value="Poly [ADP-ribose] polymerase"/>
    <property type="match status" value="1"/>
</dbReference>
<dbReference type="SUPFAM" id="SSF56399">
    <property type="entry name" value="ADP-ribosylation"/>
    <property type="match status" value="1"/>
</dbReference>
<evidence type="ECO:0000256" key="3">
    <source>
        <dbReference type="ARBA" id="ARBA00022679"/>
    </source>
</evidence>
<dbReference type="GO" id="GO:0016779">
    <property type="term" value="F:nucleotidyltransferase activity"/>
    <property type="evidence" value="ECO:0007669"/>
    <property type="project" value="UniProtKB-KW"/>
</dbReference>
<dbReference type="GO" id="GO:1990404">
    <property type="term" value="F:NAD+-protein mono-ADP-ribosyltransferase activity"/>
    <property type="evidence" value="ECO:0007669"/>
    <property type="project" value="TreeGrafter"/>
</dbReference>
<keyword evidence="7" id="KW-0539">Nucleus</keyword>
<dbReference type="PANTHER" id="PTHR10459">
    <property type="entry name" value="DNA LIGASE"/>
    <property type="match status" value="1"/>
</dbReference>
<comment type="similarity">
    <text evidence="8">Belongs to the ARTD/PARP family.</text>
</comment>
<dbReference type="VEuPathDB" id="FungiDB:PYU1_G000118"/>
<dbReference type="Pfam" id="PF00644">
    <property type="entry name" value="PARP"/>
    <property type="match status" value="1"/>
</dbReference>
<evidence type="ECO:0000256" key="7">
    <source>
        <dbReference type="ARBA" id="ARBA00023242"/>
    </source>
</evidence>
<dbReference type="EMBL" id="GL376636">
    <property type="status" value="NOT_ANNOTATED_CDS"/>
    <property type="molecule type" value="Genomic_DNA"/>
</dbReference>
<reference evidence="13" key="1">
    <citation type="journal article" date="2010" name="Genome Biol.">
        <title>Genome sequence of the necrotrophic plant pathogen Pythium ultimum reveals original pathogenicity mechanisms and effector repertoire.</title>
        <authorList>
            <person name="Levesque C.A."/>
            <person name="Brouwer H."/>
            <person name="Cano L."/>
            <person name="Hamilton J.P."/>
            <person name="Holt C."/>
            <person name="Huitema E."/>
            <person name="Raffaele S."/>
            <person name="Robideau G.P."/>
            <person name="Thines M."/>
            <person name="Win J."/>
            <person name="Zerillo M.M."/>
            <person name="Beakes G.W."/>
            <person name="Boore J.L."/>
            <person name="Busam D."/>
            <person name="Dumas B."/>
            <person name="Ferriera S."/>
            <person name="Fuerstenberg S.I."/>
            <person name="Gachon C.M."/>
            <person name="Gaulin E."/>
            <person name="Govers F."/>
            <person name="Grenville-Briggs L."/>
            <person name="Horner N."/>
            <person name="Hostetler J."/>
            <person name="Jiang R.H."/>
            <person name="Johnson J."/>
            <person name="Krajaejun T."/>
            <person name="Lin H."/>
            <person name="Meijer H.J."/>
            <person name="Moore B."/>
            <person name="Morris P."/>
            <person name="Phuntmart V."/>
            <person name="Puiu D."/>
            <person name="Shetty J."/>
            <person name="Stajich J.E."/>
            <person name="Tripathy S."/>
            <person name="Wawra S."/>
            <person name="van West P."/>
            <person name="Whitty B.R."/>
            <person name="Coutinho P.M."/>
            <person name="Henrissat B."/>
            <person name="Martin F."/>
            <person name="Thomas P.D."/>
            <person name="Tyler B.M."/>
            <person name="De Vries R.P."/>
            <person name="Kamoun S."/>
            <person name="Yandell M."/>
            <person name="Tisserat N."/>
            <person name="Buell C.R."/>
        </authorList>
    </citation>
    <scope>NUCLEOTIDE SEQUENCE</scope>
    <source>
        <strain evidence="13">DAOM:BR144</strain>
    </source>
</reference>